<evidence type="ECO:0000313" key="4">
    <source>
        <dbReference type="EMBL" id="OGC47106.1"/>
    </source>
</evidence>
<accession>A0A1F4UQB7</accession>
<comment type="caution">
    <text evidence="4">The sequence shown here is derived from an EMBL/GenBank/DDBJ whole genome shotgun (WGS) entry which is preliminary data.</text>
</comment>
<dbReference type="Proteomes" id="UP000176444">
    <property type="component" value="Unassembled WGS sequence"/>
</dbReference>
<feature type="domain" description="Glycosyl transferase family 1" evidence="2">
    <location>
        <begin position="211"/>
        <end position="362"/>
    </location>
</feature>
<feature type="domain" description="Glycosyltransferase subfamily 4-like N-terminal" evidence="3">
    <location>
        <begin position="14"/>
        <end position="199"/>
    </location>
</feature>
<dbReference type="SUPFAM" id="SSF53756">
    <property type="entry name" value="UDP-Glycosyltransferase/glycogen phosphorylase"/>
    <property type="match status" value="1"/>
</dbReference>
<evidence type="ECO:0000256" key="1">
    <source>
        <dbReference type="ARBA" id="ARBA00022679"/>
    </source>
</evidence>
<dbReference type="AlphaFoldDB" id="A0A1F4UQB7"/>
<dbReference type="PANTHER" id="PTHR46401">
    <property type="entry name" value="GLYCOSYLTRANSFERASE WBBK-RELATED"/>
    <property type="match status" value="1"/>
</dbReference>
<dbReference type="CDD" id="cd03801">
    <property type="entry name" value="GT4_PimA-like"/>
    <property type="match status" value="1"/>
</dbReference>
<evidence type="ECO:0008006" key="6">
    <source>
        <dbReference type="Google" id="ProtNLM"/>
    </source>
</evidence>
<proteinExistence type="predicted"/>
<protein>
    <recommendedName>
        <fullName evidence="6">Glycosyltransferase subfamily 4-like N-terminal domain-containing protein</fullName>
    </recommendedName>
</protein>
<evidence type="ECO:0000259" key="2">
    <source>
        <dbReference type="Pfam" id="PF00534"/>
    </source>
</evidence>
<dbReference type="InterPro" id="IPR028098">
    <property type="entry name" value="Glyco_trans_4-like_N"/>
</dbReference>
<name>A0A1F4UQB7_UNCKA</name>
<dbReference type="GO" id="GO:0016757">
    <property type="term" value="F:glycosyltransferase activity"/>
    <property type="evidence" value="ECO:0007669"/>
    <property type="project" value="InterPro"/>
</dbReference>
<keyword evidence="1" id="KW-0808">Transferase</keyword>
<dbReference type="Pfam" id="PF00534">
    <property type="entry name" value="Glycos_transf_1"/>
    <property type="match status" value="1"/>
</dbReference>
<dbReference type="PANTHER" id="PTHR46401:SF2">
    <property type="entry name" value="GLYCOSYLTRANSFERASE WBBK-RELATED"/>
    <property type="match status" value="1"/>
</dbReference>
<reference evidence="4 5" key="1">
    <citation type="journal article" date="2016" name="Nat. Commun.">
        <title>Thousands of microbial genomes shed light on interconnected biogeochemical processes in an aquifer system.</title>
        <authorList>
            <person name="Anantharaman K."/>
            <person name="Brown C.T."/>
            <person name="Hug L.A."/>
            <person name="Sharon I."/>
            <person name="Castelle C.J."/>
            <person name="Probst A.J."/>
            <person name="Thomas B.C."/>
            <person name="Singh A."/>
            <person name="Wilkins M.J."/>
            <person name="Karaoz U."/>
            <person name="Brodie E.L."/>
            <person name="Williams K.H."/>
            <person name="Hubbard S.S."/>
            <person name="Banfield J.F."/>
        </authorList>
    </citation>
    <scope>NUCLEOTIDE SEQUENCE [LARGE SCALE GENOMIC DNA]</scope>
</reference>
<dbReference type="GO" id="GO:0009103">
    <property type="term" value="P:lipopolysaccharide biosynthetic process"/>
    <property type="evidence" value="ECO:0007669"/>
    <property type="project" value="TreeGrafter"/>
</dbReference>
<sequence>MKTVVLFYNAILNPGGAERLMFEEAKFLTQKGYRVKILTFRFNPAALFNYSNLIDLETIKDGGFLKRLYQLRKRLKEIKPDYIIAQSAGDSHLLYLTRLNIPYLTHLHGTMFWFLDNPYKYSLIHKRVFHQIRNSLIGHREFIPAQAPKINPYKRMVLELKSFLDYLAIRKSAKVIVLTKQIKWEVEKLYGVEAVISRGCLNPEIFKHESKEDIRQKYQLRDKKIILSVGRLDKRKRIDLLIKCFHQLAEKHKDAVLVIGGRGPEEENLKNLVKQLNLTDKVIFAGFIDDKDLYDYYAGCDIFAFPSWTTSGITPYEALAFGKKVVWTTEAEEPVLNHPLVFLANPNIDDFTQGLEKALETEVSAKIDLTNSTWNNYFQRIYDLLEK</sequence>
<dbReference type="Pfam" id="PF13439">
    <property type="entry name" value="Glyco_transf_4"/>
    <property type="match status" value="1"/>
</dbReference>
<gene>
    <name evidence="4" type="ORF">A2713_01955</name>
</gene>
<dbReference type="EMBL" id="MEUX01000022">
    <property type="protein sequence ID" value="OGC47106.1"/>
    <property type="molecule type" value="Genomic_DNA"/>
</dbReference>
<organism evidence="4 5">
    <name type="scientific">candidate division WWE3 bacterium RIFCSPHIGHO2_01_FULL_35_17</name>
    <dbReference type="NCBI Taxonomy" id="1802614"/>
    <lineage>
        <taxon>Bacteria</taxon>
        <taxon>Katanobacteria</taxon>
    </lineage>
</organism>
<dbReference type="InterPro" id="IPR001296">
    <property type="entry name" value="Glyco_trans_1"/>
</dbReference>
<evidence type="ECO:0000259" key="3">
    <source>
        <dbReference type="Pfam" id="PF13439"/>
    </source>
</evidence>
<evidence type="ECO:0000313" key="5">
    <source>
        <dbReference type="Proteomes" id="UP000176444"/>
    </source>
</evidence>
<dbReference type="Gene3D" id="3.40.50.2000">
    <property type="entry name" value="Glycogen Phosphorylase B"/>
    <property type="match status" value="2"/>
</dbReference>